<dbReference type="AlphaFoldDB" id="A0A316G792"/>
<gene>
    <name evidence="1" type="ORF">C8D95_10314</name>
</gene>
<organism evidence="1 2">
    <name type="scientific">Silicimonas algicola</name>
    <dbReference type="NCBI Taxonomy" id="1826607"/>
    <lineage>
        <taxon>Bacteria</taxon>
        <taxon>Pseudomonadati</taxon>
        <taxon>Pseudomonadota</taxon>
        <taxon>Alphaproteobacteria</taxon>
        <taxon>Rhodobacterales</taxon>
        <taxon>Paracoccaceae</taxon>
    </lineage>
</organism>
<comment type="caution">
    <text evidence="1">The sequence shown here is derived from an EMBL/GenBank/DDBJ whole genome shotgun (WGS) entry which is preliminary data.</text>
</comment>
<protein>
    <submittedName>
        <fullName evidence="1">Uncharacterized protein</fullName>
    </submittedName>
</protein>
<proteinExistence type="predicted"/>
<dbReference type="RefSeq" id="WP_164721619.1">
    <property type="nucleotide sequence ID" value="NZ_CP034588.1"/>
</dbReference>
<sequence>MLFFQSVLLLGYLYARLSTRMLPVPVQVGLHMSLQVIPDDGENENGMF</sequence>
<reference evidence="1 2" key="1">
    <citation type="submission" date="2018-05" db="EMBL/GenBank/DDBJ databases">
        <title>Genomic Encyclopedia of Type Strains, Phase IV (KMG-IV): sequencing the most valuable type-strain genomes for metagenomic binning, comparative biology and taxonomic classification.</title>
        <authorList>
            <person name="Goeker M."/>
        </authorList>
    </citation>
    <scope>NUCLEOTIDE SEQUENCE [LARGE SCALE GENOMIC DNA]</scope>
    <source>
        <strain evidence="1 2">DSM 103371</strain>
    </source>
</reference>
<dbReference type="EMBL" id="QGGV01000003">
    <property type="protein sequence ID" value="PWK56784.1"/>
    <property type="molecule type" value="Genomic_DNA"/>
</dbReference>
<evidence type="ECO:0000313" key="2">
    <source>
        <dbReference type="Proteomes" id="UP000245390"/>
    </source>
</evidence>
<name>A0A316G792_9RHOB</name>
<evidence type="ECO:0000313" key="1">
    <source>
        <dbReference type="EMBL" id="PWK56784.1"/>
    </source>
</evidence>
<accession>A0A316G792</accession>
<keyword evidence="2" id="KW-1185">Reference proteome</keyword>
<dbReference type="Proteomes" id="UP000245390">
    <property type="component" value="Unassembled WGS sequence"/>
</dbReference>